<dbReference type="RefSeq" id="WP_130540780.1">
    <property type="nucleotide sequence ID" value="NZ_CP042431.1"/>
</dbReference>
<feature type="transmembrane region" description="Helical" evidence="6">
    <location>
        <begin position="291"/>
        <end position="313"/>
    </location>
</feature>
<keyword evidence="3 6" id="KW-0812">Transmembrane</keyword>
<dbReference type="AlphaFoldDB" id="A0A4Q7N5Y9"/>
<sequence length="806" mass="89817">MFRNYWKIALRSLWKNKSFSALNITGLAMGLAACLLILLYVKDELSFDKYNTNADRIYRIDTDIRFGGSDFLIATGPDPLAKVLKDEFPQIEAVARFRGQGNQLFRKGTENIMEDRVIYADASIFDVFTLPVLDGNPRRALQQPNTVVITESTARKYFGKTTVAGQYLETGNRNLQIAGVIRDLPATSHFKYDFFISLETLEESRRNHWLGNNFNTYFLLKEGAGPETVQAGLRGIVVKHVAPQLKGLLNSTLDELEKKGDHIRYDIRPLTSIHLHSDLIAELGANSNVQYVYIFSAVALFILLIACVNFMNLSTARSSNRAREVGVRKVMGSLRRSLVMQFLMESIVISIVSLLLALILAWSFLPWFNQLSGKSIDFAKEITPGVGLILIGFAIVVGIIAGSYPAFFLSSFQPIKVLKGKLAAGFRTGWMRNSLVVFQFGISIFLIIGTVVIYNQLNYIRNKKTGFNREQVLIVNDAQILGNKSTLFKDEVKRSGIARDVTMTGYLPTSSDRNTDVVFKDATATSSNSVSLQIWAVDEDYVPTLGMEMAAGRNFSRDFPTDSSAVLINEAAAKIFGYTNPVGQTIYMPDGYIGSSNSPYTIVGVVKDFNFNSMRETVGPLLLQNRFDRGSVAIRIPAGNQQTAVDKVRDIWKGIAPDQPFRFTFMDEDFNRIYEAEQRTGKISLAFSILAVMIACLGLFGLAAYAAEQRTKEIGIRKVLGASVGGIVQLLSKDFLKLVFIAELIAFPFAWWAMNNWLQHFAYRSAISWWVFAGTAIVTLLIAILTVSFQAIRAALSNPVESLRNE</sequence>
<keyword evidence="4 6" id="KW-1133">Transmembrane helix</keyword>
<dbReference type="PROSITE" id="PS51257">
    <property type="entry name" value="PROKAR_LIPOPROTEIN"/>
    <property type="match status" value="1"/>
</dbReference>
<feature type="transmembrane region" description="Helical" evidence="6">
    <location>
        <begin position="430"/>
        <end position="454"/>
    </location>
</feature>
<proteinExistence type="predicted"/>
<evidence type="ECO:0000256" key="6">
    <source>
        <dbReference type="SAM" id="Phobius"/>
    </source>
</evidence>
<evidence type="ECO:0000256" key="5">
    <source>
        <dbReference type="ARBA" id="ARBA00023136"/>
    </source>
</evidence>
<keyword evidence="5 6" id="KW-0472">Membrane</keyword>
<dbReference type="PANTHER" id="PTHR30572:SF18">
    <property type="entry name" value="ABC-TYPE MACROLIDE FAMILY EXPORT SYSTEM PERMEASE COMPONENT 2"/>
    <property type="match status" value="1"/>
</dbReference>
<feature type="transmembrane region" description="Helical" evidence="6">
    <location>
        <begin position="685"/>
        <end position="707"/>
    </location>
</feature>
<keyword evidence="2" id="KW-1003">Cell membrane</keyword>
<feature type="transmembrane region" description="Helical" evidence="6">
    <location>
        <begin position="338"/>
        <end position="365"/>
    </location>
</feature>
<evidence type="ECO:0000256" key="1">
    <source>
        <dbReference type="ARBA" id="ARBA00004651"/>
    </source>
</evidence>
<dbReference type="GO" id="GO:0005886">
    <property type="term" value="C:plasma membrane"/>
    <property type="evidence" value="ECO:0007669"/>
    <property type="project" value="UniProtKB-SubCell"/>
</dbReference>
<evidence type="ECO:0000259" key="8">
    <source>
        <dbReference type="Pfam" id="PF12704"/>
    </source>
</evidence>
<gene>
    <name evidence="9" type="ORF">EV199_2368</name>
</gene>
<dbReference type="GO" id="GO:0022857">
    <property type="term" value="F:transmembrane transporter activity"/>
    <property type="evidence" value="ECO:0007669"/>
    <property type="project" value="TreeGrafter"/>
</dbReference>
<dbReference type="Proteomes" id="UP000293874">
    <property type="component" value="Unassembled WGS sequence"/>
</dbReference>
<reference evidence="9 10" key="1">
    <citation type="submission" date="2019-02" db="EMBL/GenBank/DDBJ databases">
        <title>Genomic Encyclopedia of Type Strains, Phase IV (KMG-IV): sequencing the most valuable type-strain genomes for metagenomic binning, comparative biology and taxonomic classification.</title>
        <authorList>
            <person name="Goeker M."/>
        </authorList>
    </citation>
    <scope>NUCLEOTIDE SEQUENCE [LARGE SCALE GENOMIC DNA]</scope>
    <source>
        <strain evidence="9 10">DSM 18116</strain>
    </source>
</reference>
<evidence type="ECO:0000313" key="9">
    <source>
        <dbReference type="EMBL" id="RZS76483.1"/>
    </source>
</evidence>
<keyword evidence="10" id="KW-1185">Reference proteome</keyword>
<evidence type="ECO:0000256" key="3">
    <source>
        <dbReference type="ARBA" id="ARBA00022692"/>
    </source>
</evidence>
<dbReference type="Pfam" id="PF12704">
    <property type="entry name" value="MacB_PCD"/>
    <property type="match status" value="2"/>
</dbReference>
<feature type="domain" description="ABC3 transporter permease C-terminal" evidence="7">
    <location>
        <begin position="686"/>
        <end position="795"/>
    </location>
</feature>
<evidence type="ECO:0000259" key="7">
    <source>
        <dbReference type="Pfam" id="PF02687"/>
    </source>
</evidence>
<feature type="transmembrane region" description="Helical" evidence="6">
    <location>
        <begin position="385"/>
        <end position="409"/>
    </location>
</feature>
<feature type="transmembrane region" description="Helical" evidence="6">
    <location>
        <begin position="735"/>
        <end position="754"/>
    </location>
</feature>
<evidence type="ECO:0000256" key="4">
    <source>
        <dbReference type="ARBA" id="ARBA00022989"/>
    </source>
</evidence>
<comment type="subcellular location">
    <subcellularLocation>
        <location evidence="1">Cell membrane</location>
        <topology evidence="1">Multi-pass membrane protein</topology>
    </subcellularLocation>
</comment>
<dbReference type="OrthoDB" id="5933722at2"/>
<comment type="caution">
    <text evidence="9">The sequence shown here is derived from an EMBL/GenBank/DDBJ whole genome shotgun (WGS) entry which is preliminary data.</text>
</comment>
<evidence type="ECO:0000313" key="10">
    <source>
        <dbReference type="Proteomes" id="UP000293874"/>
    </source>
</evidence>
<dbReference type="InterPro" id="IPR025857">
    <property type="entry name" value="MacB_PCD"/>
</dbReference>
<dbReference type="EMBL" id="SGXA01000001">
    <property type="protein sequence ID" value="RZS76483.1"/>
    <property type="molecule type" value="Genomic_DNA"/>
</dbReference>
<evidence type="ECO:0000256" key="2">
    <source>
        <dbReference type="ARBA" id="ARBA00022475"/>
    </source>
</evidence>
<organism evidence="9 10">
    <name type="scientific">Pseudobacter ginsenosidimutans</name>
    <dbReference type="NCBI Taxonomy" id="661488"/>
    <lineage>
        <taxon>Bacteria</taxon>
        <taxon>Pseudomonadati</taxon>
        <taxon>Bacteroidota</taxon>
        <taxon>Chitinophagia</taxon>
        <taxon>Chitinophagales</taxon>
        <taxon>Chitinophagaceae</taxon>
        <taxon>Pseudobacter</taxon>
    </lineage>
</organism>
<dbReference type="InterPro" id="IPR050250">
    <property type="entry name" value="Macrolide_Exporter_MacB"/>
</dbReference>
<feature type="domain" description="MacB-like periplasmic core" evidence="8">
    <location>
        <begin position="442"/>
        <end position="645"/>
    </location>
</feature>
<name>A0A4Q7N5Y9_9BACT</name>
<feature type="domain" description="ABC3 transporter permease C-terminal" evidence="7">
    <location>
        <begin position="297"/>
        <end position="414"/>
    </location>
</feature>
<feature type="transmembrane region" description="Helical" evidence="6">
    <location>
        <begin position="766"/>
        <end position="787"/>
    </location>
</feature>
<dbReference type="PANTHER" id="PTHR30572">
    <property type="entry name" value="MEMBRANE COMPONENT OF TRANSPORTER-RELATED"/>
    <property type="match status" value="1"/>
</dbReference>
<protein>
    <submittedName>
        <fullName evidence="9">Putative ABC transport system permease protein</fullName>
    </submittedName>
</protein>
<feature type="transmembrane region" description="Helical" evidence="6">
    <location>
        <begin position="21"/>
        <end position="41"/>
    </location>
</feature>
<dbReference type="InterPro" id="IPR003838">
    <property type="entry name" value="ABC3_permease_C"/>
</dbReference>
<feature type="domain" description="MacB-like periplasmic core" evidence="8">
    <location>
        <begin position="20"/>
        <end position="234"/>
    </location>
</feature>
<accession>A0A4Q7N5Y9</accession>
<dbReference type="Pfam" id="PF02687">
    <property type="entry name" value="FtsX"/>
    <property type="match status" value="2"/>
</dbReference>